<dbReference type="EMBL" id="UYSG01003355">
    <property type="protein sequence ID" value="VDL58077.1"/>
    <property type="molecule type" value="Genomic_DNA"/>
</dbReference>
<evidence type="ECO:0000256" key="1">
    <source>
        <dbReference type="ARBA" id="ARBA00022443"/>
    </source>
</evidence>
<dbReference type="PRINTS" id="PR00452">
    <property type="entry name" value="SH3DOMAIN"/>
</dbReference>
<evidence type="ECO:0000256" key="2">
    <source>
        <dbReference type="PROSITE-ProRule" id="PRU00192"/>
    </source>
</evidence>
<accession>A0A0R3SLE6</accession>
<evidence type="ECO:0000313" key="7">
    <source>
        <dbReference type="WBParaSite" id="HDID_0000576101-mRNA-1"/>
    </source>
</evidence>
<feature type="domain" description="SH3" evidence="4">
    <location>
        <begin position="96"/>
        <end position="169"/>
    </location>
</feature>
<evidence type="ECO:0000259" key="4">
    <source>
        <dbReference type="PROSITE" id="PS50002"/>
    </source>
</evidence>
<dbReference type="GO" id="GO:0030833">
    <property type="term" value="P:regulation of actin filament polymerization"/>
    <property type="evidence" value="ECO:0007669"/>
    <property type="project" value="TreeGrafter"/>
</dbReference>
<reference evidence="7" key="1">
    <citation type="submission" date="2017-02" db="UniProtKB">
        <authorList>
            <consortium name="WormBaseParasite"/>
        </authorList>
    </citation>
    <scope>IDENTIFICATION</scope>
</reference>
<dbReference type="AlphaFoldDB" id="A0A0R3SLE6"/>
<evidence type="ECO:0000313" key="6">
    <source>
        <dbReference type="Proteomes" id="UP000274504"/>
    </source>
</evidence>
<dbReference type="PANTHER" id="PTHR15735:SF21">
    <property type="entry name" value="PROTEIN NERVOUS WRECK"/>
    <property type="match status" value="1"/>
</dbReference>
<feature type="compositionally biased region" description="Polar residues" evidence="3">
    <location>
        <begin position="64"/>
        <end position="87"/>
    </location>
</feature>
<dbReference type="PANTHER" id="PTHR15735">
    <property type="entry name" value="FCH AND DOUBLE SH3 DOMAINS PROTEIN"/>
    <property type="match status" value="1"/>
</dbReference>
<organism evidence="7">
    <name type="scientific">Hymenolepis diminuta</name>
    <name type="common">Rat tapeworm</name>
    <dbReference type="NCBI Taxonomy" id="6216"/>
    <lineage>
        <taxon>Eukaryota</taxon>
        <taxon>Metazoa</taxon>
        <taxon>Spiralia</taxon>
        <taxon>Lophotrochozoa</taxon>
        <taxon>Platyhelminthes</taxon>
        <taxon>Cestoda</taxon>
        <taxon>Eucestoda</taxon>
        <taxon>Cyclophyllidea</taxon>
        <taxon>Hymenolepididae</taxon>
        <taxon>Hymenolepis</taxon>
    </lineage>
</organism>
<feature type="compositionally biased region" description="Low complexity" evidence="3">
    <location>
        <begin position="211"/>
        <end position="221"/>
    </location>
</feature>
<proteinExistence type="predicted"/>
<protein>
    <submittedName>
        <fullName evidence="7">SH3 domain-containing protein</fullName>
    </submittedName>
</protein>
<name>A0A0R3SLE6_HYMDI</name>
<evidence type="ECO:0000313" key="5">
    <source>
        <dbReference type="EMBL" id="VDL58077.1"/>
    </source>
</evidence>
<dbReference type="OrthoDB" id="10065861at2759"/>
<sequence length="237" mass="25773">MEEDVPPLPAPYVYPKKIRLHPIRLSKPRSGWMAENFHHLVTPNLRLPANNSPELRGTPEQDIPKSSNGAKTPIGQRSSLPSGFTTSPHPPMAQVLAGQFVRALIDFAGSAEDELSFRVGTVIHVLGRPAEGEVDDGWIEGELVPLSDADITIPAKGVFPSMLVEPVPAEESWRERLAACRRPQSAKNFLSTNFGVDEKTSPCGERRRKPSSSSGGSAGHSRSSKSRITYLAELIPP</sequence>
<evidence type="ECO:0000256" key="3">
    <source>
        <dbReference type="SAM" id="MobiDB-lite"/>
    </source>
</evidence>
<feature type="region of interest" description="Disordered" evidence="3">
    <location>
        <begin position="191"/>
        <end position="237"/>
    </location>
</feature>
<dbReference type="SUPFAM" id="SSF50044">
    <property type="entry name" value="SH3-domain"/>
    <property type="match status" value="1"/>
</dbReference>
<dbReference type="InterPro" id="IPR001452">
    <property type="entry name" value="SH3_domain"/>
</dbReference>
<reference evidence="5 6" key="2">
    <citation type="submission" date="2018-11" db="EMBL/GenBank/DDBJ databases">
        <authorList>
            <consortium name="Pathogen Informatics"/>
        </authorList>
    </citation>
    <scope>NUCLEOTIDE SEQUENCE [LARGE SCALE GENOMIC DNA]</scope>
</reference>
<dbReference type="PROSITE" id="PS50002">
    <property type="entry name" value="SH3"/>
    <property type="match status" value="1"/>
</dbReference>
<dbReference type="SMART" id="SM00326">
    <property type="entry name" value="SH3"/>
    <property type="match status" value="1"/>
</dbReference>
<dbReference type="Proteomes" id="UP000274504">
    <property type="component" value="Unassembled WGS sequence"/>
</dbReference>
<dbReference type="WBParaSite" id="HDID_0000576101-mRNA-1">
    <property type="protein sequence ID" value="HDID_0000576101-mRNA-1"/>
    <property type="gene ID" value="HDID_0000576101"/>
</dbReference>
<feature type="region of interest" description="Disordered" evidence="3">
    <location>
        <begin position="45"/>
        <end position="88"/>
    </location>
</feature>
<dbReference type="Pfam" id="PF00018">
    <property type="entry name" value="SH3_1"/>
    <property type="match status" value="1"/>
</dbReference>
<gene>
    <name evidence="5" type="ORF">HDID_LOCUS5759</name>
</gene>
<dbReference type="Gene3D" id="2.30.30.40">
    <property type="entry name" value="SH3 Domains"/>
    <property type="match status" value="1"/>
</dbReference>
<keyword evidence="1 2" id="KW-0728">SH3 domain</keyword>
<dbReference type="InterPro" id="IPR036028">
    <property type="entry name" value="SH3-like_dom_sf"/>
</dbReference>
<dbReference type="STRING" id="6216.A0A0R3SLE6"/>